<dbReference type="Proteomes" id="UP000229335">
    <property type="component" value="Unassembled WGS sequence"/>
</dbReference>
<feature type="transmembrane region" description="Helical" evidence="1">
    <location>
        <begin position="41"/>
        <end position="61"/>
    </location>
</feature>
<dbReference type="EMBL" id="PFAS01000075">
    <property type="protein sequence ID" value="PIT93435.1"/>
    <property type="molecule type" value="Genomic_DNA"/>
</dbReference>
<evidence type="ECO:0000256" key="1">
    <source>
        <dbReference type="SAM" id="Phobius"/>
    </source>
</evidence>
<keyword evidence="1" id="KW-0472">Membrane</keyword>
<feature type="transmembrane region" description="Helical" evidence="1">
    <location>
        <begin position="7"/>
        <end position="29"/>
    </location>
</feature>
<keyword evidence="1" id="KW-1133">Transmembrane helix</keyword>
<organism evidence="2 3">
    <name type="scientific">Candidatus Falkowbacteria bacterium CG10_big_fil_rev_8_21_14_0_10_43_11</name>
    <dbReference type="NCBI Taxonomy" id="1974568"/>
    <lineage>
        <taxon>Bacteria</taxon>
        <taxon>Candidatus Falkowiibacteriota</taxon>
    </lineage>
</organism>
<protein>
    <submittedName>
        <fullName evidence="2">Uncharacterized protein</fullName>
    </submittedName>
</protein>
<keyword evidence="1" id="KW-0812">Transmembrane</keyword>
<evidence type="ECO:0000313" key="3">
    <source>
        <dbReference type="Proteomes" id="UP000229335"/>
    </source>
</evidence>
<accession>A0A2M6WKX2</accession>
<comment type="caution">
    <text evidence="2">The sequence shown here is derived from an EMBL/GenBank/DDBJ whole genome shotgun (WGS) entry which is preliminary data.</text>
</comment>
<name>A0A2M6WKX2_9BACT</name>
<sequence length="238" mass="27760">MAKHIRFFEFLYLFVLLIVFILIALMPSLVGSGFSFFTEEMIESAMIVVLFIVGYFVMIFYQREVDKNTQFIEHLLDEKNHLQSQTEETFKYVGALNVQIKEMNSILSEIKKYPKSRQDFKYIIRFLAGKILNITPAEWALLRLINLTNSQTISEYGIRRGDKELKETVCSNNELVKPDGRDDVLIFASNQNNLNIRAFGVIPRRDITEEQKIFIKGIVNQLEMFYLIFSSLSNNNNK</sequence>
<reference evidence="3" key="1">
    <citation type="submission" date="2017-09" db="EMBL/GenBank/DDBJ databases">
        <title>Depth-based differentiation of microbial function through sediment-hosted aquifers and enrichment of novel symbionts in the deep terrestrial subsurface.</title>
        <authorList>
            <person name="Probst A.J."/>
            <person name="Ladd B."/>
            <person name="Jarett J.K."/>
            <person name="Geller-Mcgrath D.E."/>
            <person name="Sieber C.M.K."/>
            <person name="Emerson J.B."/>
            <person name="Anantharaman K."/>
            <person name="Thomas B.C."/>
            <person name="Malmstrom R."/>
            <person name="Stieglmeier M."/>
            <person name="Klingl A."/>
            <person name="Woyke T."/>
            <person name="Ryan C.M."/>
            <person name="Banfield J.F."/>
        </authorList>
    </citation>
    <scope>NUCLEOTIDE SEQUENCE [LARGE SCALE GENOMIC DNA]</scope>
</reference>
<proteinExistence type="predicted"/>
<dbReference type="AlphaFoldDB" id="A0A2M6WKX2"/>
<gene>
    <name evidence="2" type="ORF">COU00_04275</name>
</gene>
<evidence type="ECO:0000313" key="2">
    <source>
        <dbReference type="EMBL" id="PIT93435.1"/>
    </source>
</evidence>